<dbReference type="InterPro" id="IPR009057">
    <property type="entry name" value="Homeodomain-like_sf"/>
</dbReference>
<feature type="domain" description="HTH araC/xylS-type" evidence="4">
    <location>
        <begin position="78"/>
        <end position="176"/>
    </location>
</feature>
<keyword evidence="6" id="KW-1185">Reference proteome</keyword>
<evidence type="ECO:0000313" key="5">
    <source>
        <dbReference type="EMBL" id="MFC4028344.1"/>
    </source>
</evidence>
<dbReference type="Gene3D" id="3.30.70.100">
    <property type="match status" value="1"/>
</dbReference>
<dbReference type="EMBL" id="JBHSAS010000009">
    <property type="protein sequence ID" value="MFC4028344.1"/>
    <property type="molecule type" value="Genomic_DNA"/>
</dbReference>
<dbReference type="PROSITE" id="PS01124">
    <property type="entry name" value="HTH_ARAC_FAMILY_2"/>
    <property type="match status" value="1"/>
</dbReference>
<protein>
    <submittedName>
        <fullName evidence="5">Helix-turn-helix domain-containing protein</fullName>
    </submittedName>
</protein>
<evidence type="ECO:0000313" key="6">
    <source>
        <dbReference type="Proteomes" id="UP001595793"/>
    </source>
</evidence>
<dbReference type="Proteomes" id="UP001595793">
    <property type="component" value="Unassembled WGS sequence"/>
</dbReference>
<proteinExistence type="predicted"/>
<accession>A0ABV8HBZ6</accession>
<keyword evidence="1" id="KW-0805">Transcription regulation</keyword>
<evidence type="ECO:0000259" key="4">
    <source>
        <dbReference type="PROSITE" id="PS01124"/>
    </source>
</evidence>
<dbReference type="InterPro" id="IPR018060">
    <property type="entry name" value="HTH_AraC"/>
</dbReference>
<name>A0ABV8HBZ6_9FLAO</name>
<dbReference type="SMART" id="SM00342">
    <property type="entry name" value="HTH_ARAC"/>
    <property type="match status" value="1"/>
</dbReference>
<dbReference type="InterPro" id="IPR018062">
    <property type="entry name" value="HTH_AraC-typ_CS"/>
</dbReference>
<keyword evidence="3" id="KW-0804">Transcription</keyword>
<dbReference type="InterPro" id="IPR020449">
    <property type="entry name" value="Tscrpt_reg_AraC-type_HTH"/>
</dbReference>
<comment type="caution">
    <text evidence="5">The sequence shown here is derived from an EMBL/GenBank/DDBJ whole genome shotgun (WGS) entry which is preliminary data.</text>
</comment>
<dbReference type="PANTHER" id="PTHR43280:SF28">
    <property type="entry name" value="HTH-TYPE TRANSCRIPTIONAL ACTIVATOR RHAS"/>
    <property type="match status" value="1"/>
</dbReference>
<sequence>MADNAIPIKNIVCGRCIATVEAILSKLDIPYKEVSLGEAILERDLSAAEQNELSSELEKVGFQLLQSKNERIINHIKSVLINEISNSTDQKKLSEILSAELHHDYSFITNLFTAEEGQSIQSYFNKLKIEKAKELLEYDELSIAEVADQLGFSTAAYLSTSFKKQTGITPSAYKKKQLKGRKGLDSV</sequence>
<dbReference type="RefSeq" id="WP_290236479.1">
    <property type="nucleotide sequence ID" value="NZ_JAUFPZ010000002.1"/>
</dbReference>
<evidence type="ECO:0000256" key="3">
    <source>
        <dbReference type="ARBA" id="ARBA00023163"/>
    </source>
</evidence>
<evidence type="ECO:0000256" key="1">
    <source>
        <dbReference type="ARBA" id="ARBA00023015"/>
    </source>
</evidence>
<evidence type="ECO:0000256" key="2">
    <source>
        <dbReference type="ARBA" id="ARBA00023125"/>
    </source>
</evidence>
<dbReference type="PRINTS" id="PR00032">
    <property type="entry name" value="HTHARAC"/>
</dbReference>
<dbReference type="Gene3D" id="1.10.10.60">
    <property type="entry name" value="Homeodomain-like"/>
    <property type="match status" value="1"/>
</dbReference>
<dbReference type="Pfam" id="PF12833">
    <property type="entry name" value="HTH_18"/>
    <property type="match status" value="1"/>
</dbReference>
<reference evidence="6" key="1">
    <citation type="journal article" date="2019" name="Int. J. Syst. Evol. Microbiol.">
        <title>The Global Catalogue of Microorganisms (GCM) 10K type strain sequencing project: providing services to taxonomists for standard genome sequencing and annotation.</title>
        <authorList>
            <consortium name="The Broad Institute Genomics Platform"/>
            <consortium name="The Broad Institute Genome Sequencing Center for Infectious Disease"/>
            <person name="Wu L."/>
            <person name="Ma J."/>
        </authorList>
    </citation>
    <scope>NUCLEOTIDE SEQUENCE [LARGE SCALE GENOMIC DNA]</scope>
    <source>
        <strain evidence="6">CECT 9128</strain>
    </source>
</reference>
<keyword evidence="2" id="KW-0238">DNA-binding</keyword>
<dbReference type="SUPFAM" id="SSF46689">
    <property type="entry name" value="Homeodomain-like"/>
    <property type="match status" value="1"/>
</dbReference>
<dbReference type="PROSITE" id="PS00041">
    <property type="entry name" value="HTH_ARAC_FAMILY_1"/>
    <property type="match status" value="1"/>
</dbReference>
<organism evidence="5 6">
    <name type="scientific">Zunongwangia endophytica</name>
    <dbReference type="NCBI Taxonomy" id="1808945"/>
    <lineage>
        <taxon>Bacteria</taxon>
        <taxon>Pseudomonadati</taxon>
        <taxon>Bacteroidota</taxon>
        <taxon>Flavobacteriia</taxon>
        <taxon>Flavobacteriales</taxon>
        <taxon>Flavobacteriaceae</taxon>
        <taxon>Zunongwangia</taxon>
    </lineage>
</organism>
<gene>
    <name evidence="5" type="ORF">ACFOS1_13060</name>
</gene>
<dbReference type="PANTHER" id="PTHR43280">
    <property type="entry name" value="ARAC-FAMILY TRANSCRIPTIONAL REGULATOR"/>
    <property type="match status" value="1"/>
</dbReference>